<keyword evidence="1" id="KW-0479">Metal-binding</keyword>
<evidence type="ECO:0000313" key="6">
    <source>
        <dbReference type="Proteomes" id="UP000831113"/>
    </source>
</evidence>
<keyword evidence="3" id="KW-0732">Signal</keyword>
<dbReference type="InterPro" id="IPR024079">
    <property type="entry name" value="MetalloPept_cat_dom_sf"/>
</dbReference>
<dbReference type="PROSITE" id="PS51864">
    <property type="entry name" value="ASTACIN"/>
    <property type="match status" value="1"/>
</dbReference>
<protein>
    <submittedName>
        <fullName evidence="5">M12 family metallopeptidase</fullName>
    </submittedName>
</protein>
<dbReference type="InterPro" id="IPR001506">
    <property type="entry name" value="Peptidase_M12A"/>
</dbReference>
<feature type="chain" id="PRO_5046525255" evidence="3">
    <location>
        <begin position="23"/>
        <end position="284"/>
    </location>
</feature>
<feature type="region of interest" description="Disordered" evidence="2">
    <location>
        <begin position="29"/>
        <end position="51"/>
    </location>
</feature>
<dbReference type="PRINTS" id="PR00480">
    <property type="entry name" value="ASTACIN"/>
</dbReference>
<keyword evidence="1" id="KW-0645">Protease</keyword>
<dbReference type="InterPro" id="IPR034035">
    <property type="entry name" value="Astacin-like_dom"/>
</dbReference>
<accession>A0ABY4D268</accession>
<dbReference type="PANTHER" id="PTHR10127:SF850">
    <property type="entry name" value="METALLOENDOPEPTIDASE"/>
    <property type="match status" value="1"/>
</dbReference>
<keyword evidence="1" id="KW-0378">Hydrolase</keyword>
<keyword evidence="1" id="KW-0862">Zinc</keyword>
<evidence type="ECO:0000259" key="4">
    <source>
        <dbReference type="PROSITE" id="PS51864"/>
    </source>
</evidence>
<gene>
    <name evidence="5" type="ORF">MTX78_08490</name>
</gene>
<name>A0ABY4D268_9BACT</name>
<evidence type="ECO:0000256" key="2">
    <source>
        <dbReference type="SAM" id="MobiDB-lite"/>
    </source>
</evidence>
<evidence type="ECO:0000256" key="1">
    <source>
        <dbReference type="PROSITE-ProRule" id="PRU01211"/>
    </source>
</evidence>
<dbReference type="Gene3D" id="3.40.390.10">
    <property type="entry name" value="Collagenase (Catalytic Domain)"/>
    <property type="match status" value="1"/>
</dbReference>
<dbReference type="Proteomes" id="UP000831113">
    <property type="component" value="Chromosome"/>
</dbReference>
<organism evidence="5 6">
    <name type="scientific">Hymenobacter tibetensis</name>
    <dbReference type="NCBI Taxonomy" id="497967"/>
    <lineage>
        <taxon>Bacteria</taxon>
        <taxon>Pseudomonadati</taxon>
        <taxon>Bacteroidota</taxon>
        <taxon>Cytophagia</taxon>
        <taxon>Cytophagales</taxon>
        <taxon>Hymenobacteraceae</taxon>
        <taxon>Hymenobacter</taxon>
    </lineage>
</organism>
<dbReference type="Pfam" id="PF01400">
    <property type="entry name" value="Astacin"/>
    <property type="match status" value="1"/>
</dbReference>
<reference evidence="5 6" key="1">
    <citation type="submission" date="2022-03" db="EMBL/GenBank/DDBJ databases">
        <title>Hymenobactersp. isolated from the air.</title>
        <authorList>
            <person name="Won M."/>
            <person name="Kwon S.-W."/>
        </authorList>
    </citation>
    <scope>NUCLEOTIDE SEQUENCE [LARGE SCALE GENOMIC DNA]</scope>
    <source>
        <strain evidence="5 6">KACC 21982</strain>
    </source>
</reference>
<evidence type="ECO:0000313" key="5">
    <source>
        <dbReference type="EMBL" id="UOG76626.1"/>
    </source>
</evidence>
<feature type="binding site" evidence="1">
    <location>
        <position position="194"/>
    </location>
    <ligand>
        <name>Zn(2+)</name>
        <dbReference type="ChEBI" id="CHEBI:29105"/>
        <note>catalytic</note>
    </ligand>
</feature>
<comment type="cofactor">
    <cofactor evidence="1">
        <name>Zn(2+)</name>
        <dbReference type="ChEBI" id="CHEBI:29105"/>
    </cofactor>
    <text evidence="1">Binds 1 zinc ion per subunit.</text>
</comment>
<dbReference type="SMART" id="SM00235">
    <property type="entry name" value="ZnMc"/>
    <property type="match status" value="1"/>
</dbReference>
<dbReference type="PROSITE" id="PS51257">
    <property type="entry name" value="PROKAR_LIPOPROTEIN"/>
    <property type="match status" value="1"/>
</dbReference>
<feature type="binding site" evidence="1">
    <location>
        <position position="184"/>
    </location>
    <ligand>
        <name>Zn(2+)</name>
        <dbReference type="ChEBI" id="CHEBI:29105"/>
        <note>catalytic</note>
    </ligand>
</feature>
<dbReference type="CDD" id="cd04280">
    <property type="entry name" value="ZnMc_astacin_like"/>
    <property type="match status" value="1"/>
</dbReference>
<keyword evidence="6" id="KW-1185">Reference proteome</keyword>
<dbReference type="PANTHER" id="PTHR10127">
    <property type="entry name" value="DISCOIDIN, CUB, EGF, LAMININ , AND ZINC METALLOPROTEASE DOMAIN CONTAINING"/>
    <property type="match status" value="1"/>
</dbReference>
<keyword evidence="1" id="KW-0482">Metalloprotease</keyword>
<dbReference type="InterPro" id="IPR006026">
    <property type="entry name" value="Peptidase_Metallo"/>
</dbReference>
<comment type="caution">
    <text evidence="1">Lacks conserved residue(s) required for the propagation of feature annotation.</text>
</comment>
<proteinExistence type="predicted"/>
<dbReference type="SUPFAM" id="SSF55486">
    <property type="entry name" value="Metalloproteases ('zincins'), catalytic domain"/>
    <property type="match status" value="1"/>
</dbReference>
<feature type="binding site" evidence="1">
    <location>
        <position position="188"/>
    </location>
    <ligand>
        <name>Zn(2+)</name>
        <dbReference type="ChEBI" id="CHEBI:29105"/>
        <note>catalytic</note>
    </ligand>
</feature>
<evidence type="ECO:0000256" key="3">
    <source>
        <dbReference type="SAM" id="SignalP"/>
    </source>
</evidence>
<dbReference type="RefSeq" id="WP_243801691.1">
    <property type="nucleotide sequence ID" value="NZ_CP094669.1"/>
</dbReference>
<dbReference type="EMBL" id="CP094669">
    <property type="protein sequence ID" value="UOG76626.1"/>
    <property type="molecule type" value="Genomic_DNA"/>
</dbReference>
<feature type="domain" description="Peptidase M12A" evidence="4">
    <location>
        <begin position="97"/>
        <end position="284"/>
    </location>
</feature>
<feature type="signal peptide" evidence="3">
    <location>
        <begin position="1"/>
        <end position="22"/>
    </location>
</feature>
<feature type="active site" evidence="1">
    <location>
        <position position="185"/>
    </location>
</feature>
<sequence length="284" mass="30425">MKKTFLPMLTLSAGLGALSLLAGCASDKEVSPDSNPTSAATQDAKAEEAYPGQTGAIRTGYLSGQPIAYQEVNGENVYEGDILLTSEQVNDRVAHPESAGRNSGLWPSGIIYYTIDGALPSKNRVTDAIAHWEANTTIRFVQRTTQTAYVTFRVGSGCSSNIGRLGRVQYINLASGCSTGNTIHEIGHALGLFHEQTRTDRDNFVTINTGNIESGYENNFAKYTALGYTGTDFGPLDFGSIMMYGSYSFSSNGQPTIVKKDGSTFNIQRTGLSAGDKSGIDTMY</sequence>
<feature type="compositionally biased region" description="Polar residues" evidence="2">
    <location>
        <begin position="32"/>
        <end position="41"/>
    </location>
</feature>